<dbReference type="Proteomes" id="UP001153148">
    <property type="component" value="Unassembled WGS sequence"/>
</dbReference>
<dbReference type="InterPro" id="IPR026700">
    <property type="entry name" value="CCDC142"/>
</dbReference>
<dbReference type="PANTHER" id="PTHR21436:SF2">
    <property type="entry name" value="COILED-COIL DOMAIN-CONTAINING PROTEIN 142"/>
    <property type="match status" value="1"/>
</dbReference>
<feature type="compositionally biased region" description="Polar residues" evidence="1">
    <location>
        <begin position="189"/>
        <end position="198"/>
    </location>
</feature>
<evidence type="ECO:0000313" key="3">
    <source>
        <dbReference type="EMBL" id="CAG2063782.1"/>
    </source>
</evidence>
<gene>
    <name evidence="3" type="ORF">TPAB3V08_LOCUS10729</name>
</gene>
<comment type="caution">
    <text evidence="3">The sequence shown here is derived from an EMBL/GenBank/DDBJ whole genome shotgun (WGS) entry which is preliminary data.</text>
</comment>
<name>A0ABN7PE13_TIMPD</name>
<dbReference type="InterPro" id="IPR055350">
    <property type="entry name" value="CCDC142_C"/>
</dbReference>
<sequence>MCFPGPQYWKQNLDPPKCASPYVEKYLDRVLIPVLLAVVVLDTMTLVSLCDCRPVLLALMRLVTKMLLSVIADRVLRPVLLAVVPLPVAVQKTVGGMVIRIMCEAWLDHIYSNNVKFTEWGAVQLLNDFGTVPAWLSERVTLSPEVLNSLLRHEVLRRCEGVGRLLLRRPGEHITMVTAPTRTRDTSDSRAGSPQSAGLDTMPAEMFVPNQEQWLEL</sequence>
<proteinExistence type="predicted"/>
<dbReference type="PANTHER" id="PTHR21436">
    <property type="entry name" value="COILED-COIL DOMAIN-CONTAINING PROTEIN 142"/>
    <property type="match status" value="1"/>
</dbReference>
<feature type="domain" description="Coiled-coil protein 142 C-terminal" evidence="2">
    <location>
        <begin position="70"/>
        <end position="190"/>
    </location>
</feature>
<accession>A0ABN7PE13</accession>
<keyword evidence="4" id="KW-1185">Reference proteome</keyword>
<reference evidence="3" key="1">
    <citation type="submission" date="2021-03" db="EMBL/GenBank/DDBJ databases">
        <authorList>
            <person name="Tran Van P."/>
        </authorList>
    </citation>
    <scope>NUCLEOTIDE SEQUENCE</scope>
</reference>
<evidence type="ECO:0000256" key="1">
    <source>
        <dbReference type="SAM" id="MobiDB-lite"/>
    </source>
</evidence>
<protein>
    <recommendedName>
        <fullName evidence="2">Coiled-coil protein 142 C-terminal domain-containing protein</fullName>
    </recommendedName>
</protein>
<feature type="non-terminal residue" evidence="3">
    <location>
        <position position="217"/>
    </location>
</feature>
<evidence type="ECO:0000259" key="2">
    <source>
        <dbReference type="Pfam" id="PF14923"/>
    </source>
</evidence>
<evidence type="ECO:0000313" key="4">
    <source>
        <dbReference type="Proteomes" id="UP001153148"/>
    </source>
</evidence>
<dbReference type="EMBL" id="CAJPIN010029019">
    <property type="protein sequence ID" value="CAG2063782.1"/>
    <property type="molecule type" value="Genomic_DNA"/>
</dbReference>
<organism evidence="3 4">
    <name type="scientific">Timema podura</name>
    <name type="common">Walking stick</name>
    <dbReference type="NCBI Taxonomy" id="61482"/>
    <lineage>
        <taxon>Eukaryota</taxon>
        <taxon>Metazoa</taxon>
        <taxon>Ecdysozoa</taxon>
        <taxon>Arthropoda</taxon>
        <taxon>Hexapoda</taxon>
        <taxon>Insecta</taxon>
        <taxon>Pterygota</taxon>
        <taxon>Neoptera</taxon>
        <taxon>Polyneoptera</taxon>
        <taxon>Phasmatodea</taxon>
        <taxon>Timematodea</taxon>
        <taxon>Timematoidea</taxon>
        <taxon>Timematidae</taxon>
        <taxon>Timema</taxon>
    </lineage>
</organism>
<feature type="region of interest" description="Disordered" evidence="1">
    <location>
        <begin position="180"/>
        <end position="203"/>
    </location>
</feature>
<dbReference type="Pfam" id="PF14923">
    <property type="entry name" value="CCDC142"/>
    <property type="match status" value="1"/>
</dbReference>